<sequence>MARAEHSELGALGPSIVTRYNVSDMESADKGSRLATSESTANPAQADVGSQTQKRGPAEDAWSAERSSHPRSSSTVPKEGIANPQTLGKRASCTTVEEYRTKYRRTDPFSLDFRASSQRMYHVGCVFMVKSKFRRETVPVGEPFRAPNGWSALLSIEAGQNRLLFVVHDIRINNGRKDRPVSNEPSQRIEFSVVWRPKVPVKKDLMIDELDLQRNLDVKLSFLLHHPTLFNKCPPEKQHKLQKLMSMAFASNSSTTTDFDKSGWEDLHKDVQHGYESLLFADGPLTVGILFHWIP</sequence>
<evidence type="ECO:0000313" key="3">
    <source>
        <dbReference type="Proteomes" id="UP001590951"/>
    </source>
</evidence>
<feature type="compositionally biased region" description="Polar residues" evidence="1">
    <location>
        <begin position="34"/>
        <end position="54"/>
    </location>
</feature>
<comment type="caution">
    <text evidence="2">The sequence shown here is derived from an EMBL/GenBank/DDBJ whole genome shotgun (WGS) entry which is preliminary data.</text>
</comment>
<feature type="region of interest" description="Disordered" evidence="1">
    <location>
        <begin position="23"/>
        <end position="93"/>
    </location>
</feature>
<reference evidence="2 3" key="1">
    <citation type="submission" date="2024-09" db="EMBL/GenBank/DDBJ databases">
        <title>Rethinking Asexuality: The Enigmatic Case of Functional Sexual Genes in Lepraria (Stereocaulaceae).</title>
        <authorList>
            <person name="Doellman M."/>
            <person name="Sun Y."/>
            <person name="Barcenas-Pena A."/>
            <person name="Lumbsch H.T."/>
            <person name="Grewe F."/>
        </authorList>
    </citation>
    <scope>NUCLEOTIDE SEQUENCE [LARGE SCALE GENOMIC DNA]</scope>
    <source>
        <strain evidence="2 3">Grewe 0041</strain>
    </source>
</reference>
<organism evidence="2 3">
    <name type="scientific">Lepraria finkii</name>
    <dbReference type="NCBI Taxonomy" id="1340010"/>
    <lineage>
        <taxon>Eukaryota</taxon>
        <taxon>Fungi</taxon>
        <taxon>Dikarya</taxon>
        <taxon>Ascomycota</taxon>
        <taxon>Pezizomycotina</taxon>
        <taxon>Lecanoromycetes</taxon>
        <taxon>OSLEUM clade</taxon>
        <taxon>Lecanoromycetidae</taxon>
        <taxon>Lecanorales</taxon>
        <taxon>Lecanorineae</taxon>
        <taxon>Stereocaulaceae</taxon>
        <taxon>Lepraria</taxon>
    </lineage>
</organism>
<evidence type="ECO:0000313" key="2">
    <source>
        <dbReference type="EMBL" id="KAL2051105.1"/>
    </source>
</evidence>
<keyword evidence="3" id="KW-1185">Reference proteome</keyword>
<evidence type="ECO:0000256" key="1">
    <source>
        <dbReference type="SAM" id="MobiDB-lite"/>
    </source>
</evidence>
<protein>
    <submittedName>
        <fullName evidence="2">Uncharacterized protein</fullName>
    </submittedName>
</protein>
<name>A0ABR4B0L0_9LECA</name>
<dbReference type="Proteomes" id="UP001590951">
    <property type="component" value="Unassembled WGS sequence"/>
</dbReference>
<dbReference type="EMBL" id="JBHFEH010000039">
    <property type="protein sequence ID" value="KAL2051105.1"/>
    <property type="molecule type" value="Genomic_DNA"/>
</dbReference>
<accession>A0ABR4B0L0</accession>
<gene>
    <name evidence="2" type="ORF">ABVK25_008699</name>
</gene>
<proteinExistence type="predicted"/>